<reference evidence="1" key="1">
    <citation type="journal article" date="2017" name="Nature">
        <title>The sunflower genome provides insights into oil metabolism, flowering and Asterid evolution.</title>
        <authorList>
            <person name="Badouin H."/>
            <person name="Gouzy J."/>
            <person name="Grassa C.J."/>
            <person name="Murat F."/>
            <person name="Staton S.E."/>
            <person name="Cottret L."/>
            <person name="Lelandais-Briere C."/>
            <person name="Owens G.L."/>
            <person name="Carrere S."/>
            <person name="Mayjonade B."/>
            <person name="Legrand L."/>
            <person name="Gill N."/>
            <person name="Kane N.C."/>
            <person name="Bowers J.E."/>
            <person name="Hubner S."/>
            <person name="Bellec A."/>
            <person name="Berard A."/>
            <person name="Berges H."/>
            <person name="Blanchet N."/>
            <person name="Boniface M.C."/>
            <person name="Brunel D."/>
            <person name="Catrice O."/>
            <person name="Chaidir N."/>
            <person name="Claudel C."/>
            <person name="Donnadieu C."/>
            <person name="Faraut T."/>
            <person name="Fievet G."/>
            <person name="Helmstetter N."/>
            <person name="King M."/>
            <person name="Knapp S.J."/>
            <person name="Lai Z."/>
            <person name="Le Paslier M.C."/>
            <person name="Lippi Y."/>
            <person name="Lorenzon L."/>
            <person name="Mandel J.R."/>
            <person name="Marage G."/>
            <person name="Marchand G."/>
            <person name="Marquand E."/>
            <person name="Bret-Mestries E."/>
            <person name="Morien E."/>
            <person name="Nambeesan S."/>
            <person name="Nguyen T."/>
            <person name="Pegot-Espagnet P."/>
            <person name="Pouilly N."/>
            <person name="Raftis F."/>
            <person name="Sallet E."/>
            <person name="Schiex T."/>
            <person name="Thomas J."/>
            <person name="Vandecasteele C."/>
            <person name="Vares D."/>
            <person name="Vear F."/>
            <person name="Vautrin S."/>
            <person name="Crespi M."/>
            <person name="Mangin B."/>
            <person name="Burke J.M."/>
            <person name="Salse J."/>
            <person name="Munos S."/>
            <person name="Vincourt P."/>
            <person name="Rieseberg L.H."/>
            <person name="Langlade N.B."/>
        </authorList>
    </citation>
    <scope>NUCLEOTIDE SEQUENCE</scope>
    <source>
        <tissue evidence="1">Leaves</tissue>
    </source>
</reference>
<evidence type="ECO:0000313" key="2">
    <source>
        <dbReference type="Proteomes" id="UP000215914"/>
    </source>
</evidence>
<proteinExistence type="predicted"/>
<keyword evidence="2" id="KW-1185">Reference proteome</keyword>
<dbReference type="Proteomes" id="UP000215914">
    <property type="component" value="Unassembled WGS sequence"/>
</dbReference>
<dbReference type="EMBL" id="MNCJ02000330">
    <property type="protein sequence ID" value="KAF5763342.1"/>
    <property type="molecule type" value="Genomic_DNA"/>
</dbReference>
<organism evidence="1 2">
    <name type="scientific">Helianthus annuus</name>
    <name type="common">Common sunflower</name>
    <dbReference type="NCBI Taxonomy" id="4232"/>
    <lineage>
        <taxon>Eukaryota</taxon>
        <taxon>Viridiplantae</taxon>
        <taxon>Streptophyta</taxon>
        <taxon>Embryophyta</taxon>
        <taxon>Tracheophyta</taxon>
        <taxon>Spermatophyta</taxon>
        <taxon>Magnoliopsida</taxon>
        <taxon>eudicotyledons</taxon>
        <taxon>Gunneridae</taxon>
        <taxon>Pentapetalae</taxon>
        <taxon>asterids</taxon>
        <taxon>campanulids</taxon>
        <taxon>Asterales</taxon>
        <taxon>Asteraceae</taxon>
        <taxon>Asteroideae</taxon>
        <taxon>Heliantheae alliance</taxon>
        <taxon>Heliantheae</taxon>
        <taxon>Helianthus</taxon>
    </lineage>
</organism>
<gene>
    <name evidence="1" type="ORF">HanXRQr2_Chr15g0679131</name>
</gene>
<accession>A0A9K3DXZ8</accession>
<comment type="caution">
    <text evidence="1">The sequence shown here is derived from an EMBL/GenBank/DDBJ whole genome shotgun (WGS) entry which is preliminary data.</text>
</comment>
<evidence type="ECO:0000313" key="1">
    <source>
        <dbReference type="EMBL" id="KAF5763342.1"/>
    </source>
</evidence>
<reference evidence="1" key="2">
    <citation type="submission" date="2020-06" db="EMBL/GenBank/DDBJ databases">
        <title>Helianthus annuus Genome sequencing and assembly Release 2.</title>
        <authorList>
            <person name="Gouzy J."/>
            <person name="Langlade N."/>
            <person name="Munos S."/>
        </authorList>
    </citation>
    <scope>NUCLEOTIDE SEQUENCE</scope>
    <source>
        <tissue evidence="1">Leaves</tissue>
    </source>
</reference>
<protein>
    <submittedName>
        <fullName evidence="1">Uncharacterized protein</fullName>
    </submittedName>
</protein>
<name>A0A9K3DXZ8_HELAN</name>
<dbReference type="AlphaFoldDB" id="A0A9K3DXZ8"/>
<dbReference type="Gramene" id="mRNA:HanXRQr2_Chr15g0679131">
    <property type="protein sequence ID" value="mRNA:HanXRQr2_Chr15g0679131"/>
    <property type="gene ID" value="HanXRQr2_Chr15g0679131"/>
</dbReference>
<sequence length="56" mass="6653">MMRILNTLNQQKRQGVVNNIYCGVFFDETHGTNKEGRVKNRECGFKLRKERDNNHN</sequence>